<protein>
    <submittedName>
        <fullName evidence="2">Zf-HC2 domain-containing protein</fullName>
    </submittedName>
</protein>
<evidence type="ECO:0000313" key="2">
    <source>
        <dbReference type="EMBL" id="MFD1382683.1"/>
    </source>
</evidence>
<dbReference type="RefSeq" id="WP_377365858.1">
    <property type="nucleotide sequence ID" value="NZ_JBHTMN010000006.1"/>
</dbReference>
<comment type="caution">
    <text evidence="2">The sequence shown here is derived from an EMBL/GenBank/DDBJ whole genome shotgun (WGS) entry which is preliminary data.</text>
</comment>
<evidence type="ECO:0000259" key="1">
    <source>
        <dbReference type="Pfam" id="PF13490"/>
    </source>
</evidence>
<dbReference type="Proteomes" id="UP001597059">
    <property type="component" value="Unassembled WGS sequence"/>
</dbReference>
<name>A0ABW4AZJ6_9GAMM</name>
<dbReference type="InterPro" id="IPR027383">
    <property type="entry name" value="Znf_put"/>
</dbReference>
<proteinExistence type="predicted"/>
<reference evidence="3" key="1">
    <citation type="journal article" date="2019" name="Int. J. Syst. Evol. Microbiol.">
        <title>The Global Catalogue of Microorganisms (GCM) 10K type strain sequencing project: providing services to taxonomists for standard genome sequencing and annotation.</title>
        <authorList>
            <consortium name="The Broad Institute Genomics Platform"/>
            <consortium name="The Broad Institute Genome Sequencing Center for Infectious Disease"/>
            <person name="Wu L."/>
            <person name="Ma J."/>
        </authorList>
    </citation>
    <scope>NUCLEOTIDE SEQUENCE [LARGE SCALE GENOMIC DNA]</scope>
    <source>
        <strain evidence="3">JCM 30774</strain>
    </source>
</reference>
<keyword evidence="3" id="KW-1185">Reference proteome</keyword>
<sequence length="69" mass="7916">MIRCIEATQLLSEKLDRPLSKKEKVNLGIHTAMCPACRQFGKHMLILRDVSQRYVSQTGDSEDQTPKDR</sequence>
<accession>A0ABW4AZJ6</accession>
<dbReference type="Pfam" id="PF13490">
    <property type="entry name" value="zf-HC2"/>
    <property type="match status" value="1"/>
</dbReference>
<feature type="domain" description="Putative zinc-finger" evidence="1">
    <location>
        <begin position="4"/>
        <end position="38"/>
    </location>
</feature>
<dbReference type="EMBL" id="JBHTMN010000006">
    <property type="protein sequence ID" value="MFD1382683.1"/>
    <property type="molecule type" value="Genomic_DNA"/>
</dbReference>
<organism evidence="2 3">
    <name type="scientific">Rhodanobacter aciditrophus</name>
    <dbReference type="NCBI Taxonomy" id="1623218"/>
    <lineage>
        <taxon>Bacteria</taxon>
        <taxon>Pseudomonadati</taxon>
        <taxon>Pseudomonadota</taxon>
        <taxon>Gammaproteobacteria</taxon>
        <taxon>Lysobacterales</taxon>
        <taxon>Rhodanobacteraceae</taxon>
        <taxon>Rhodanobacter</taxon>
    </lineage>
</organism>
<gene>
    <name evidence="2" type="ORF">ACFQ45_04875</name>
</gene>
<evidence type="ECO:0000313" key="3">
    <source>
        <dbReference type="Proteomes" id="UP001597059"/>
    </source>
</evidence>